<dbReference type="PANTHER" id="PTHR43798">
    <property type="entry name" value="MONOACYLGLYCEROL LIPASE"/>
    <property type="match status" value="1"/>
</dbReference>
<dbReference type="RefSeq" id="WP_311424745.1">
    <property type="nucleotide sequence ID" value="NZ_JAVREH010000044.1"/>
</dbReference>
<dbReference type="InterPro" id="IPR000073">
    <property type="entry name" value="AB_hydrolase_1"/>
</dbReference>
<evidence type="ECO:0000313" key="2">
    <source>
        <dbReference type="EMBL" id="MDT0263599.1"/>
    </source>
</evidence>
<keyword evidence="3" id="KW-1185">Reference proteome</keyword>
<accession>A0ABU2JGJ1</accession>
<proteinExistence type="predicted"/>
<protein>
    <submittedName>
        <fullName evidence="2">Alpha/beta hydrolase</fullName>
    </submittedName>
</protein>
<evidence type="ECO:0000259" key="1">
    <source>
        <dbReference type="Pfam" id="PF12697"/>
    </source>
</evidence>
<name>A0ABU2JGJ1_9ACTN</name>
<dbReference type="Pfam" id="PF12697">
    <property type="entry name" value="Abhydrolase_6"/>
    <property type="match status" value="1"/>
</dbReference>
<dbReference type="SUPFAM" id="SSF53474">
    <property type="entry name" value="alpha/beta-Hydrolases"/>
    <property type="match status" value="1"/>
</dbReference>
<dbReference type="InterPro" id="IPR050266">
    <property type="entry name" value="AB_hydrolase_sf"/>
</dbReference>
<dbReference type="EMBL" id="JAVREH010000044">
    <property type="protein sequence ID" value="MDT0263599.1"/>
    <property type="molecule type" value="Genomic_DNA"/>
</dbReference>
<gene>
    <name evidence="2" type="ORF">RM423_19660</name>
</gene>
<dbReference type="InterPro" id="IPR029058">
    <property type="entry name" value="AB_hydrolase_fold"/>
</dbReference>
<dbReference type="Gene3D" id="3.40.50.1820">
    <property type="entry name" value="alpha/beta hydrolase"/>
    <property type="match status" value="1"/>
</dbReference>
<feature type="domain" description="AB hydrolase-1" evidence="1">
    <location>
        <begin position="5"/>
        <end position="252"/>
    </location>
</feature>
<dbReference type="Proteomes" id="UP001183176">
    <property type="component" value="Unassembled WGS sequence"/>
</dbReference>
<organism evidence="2 3">
    <name type="scientific">Jatrophihabitans lederbergiae</name>
    <dbReference type="NCBI Taxonomy" id="3075547"/>
    <lineage>
        <taxon>Bacteria</taxon>
        <taxon>Bacillati</taxon>
        <taxon>Actinomycetota</taxon>
        <taxon>Actinomycetes</taxon>
        <taxon>Jatrophihabitantales</taxon>
        <taxon>Jatrophihabitantaceae</taxon>
        <taxon>Jatrophihabitans</taxon>
    </lineage>
</organism>
<dbReference type="PANTHER" id="PTHR43798:SF33">
    <property type="entry name" value="HYDROLASE, PUTATIVE (AFU_ORTHOLOGUE AFUA_2G14860)-RELATED"/>
    <property type="match status" value="1"/>
</dbReference>
<evidence type="ECO:0000313" key="3">
    <source>
        <dbReference type="Proteomes" id="UP001183176"/>
    </source>
</evidence>
<reference evidence="3" key="1">
    <citation type="submission" date="2023-07" db="EMBL/GenBank/DDBJ databases">
        <title>30 novel species of actinomycetes from the DSMZ collection.</title>
        <authorList>
            <person name="Nouioui I."/>
        </authorList>
    </citation>
    <scope>NUCLEOTIDE SEQUENCE [LARGE SCALE GENOMIC DNA]</scope>
    <source>
        <strain evidence="3">DSM 44399</strain>
    </source>
</reference>
<dbReference type="GO" id="GO:0016787">
    <property type="term" value="F:hydrolase activity"/>
    <property type="evidence" value="ECO:0007669"/>
    <property type="project" value="UniProtKB-KW"/>
</dbReference>
<comment type="caution">
    <text evidence="2">The sequence shown here is derived from an EMBL/GenBank/DDBJ whole genome shotgun (WGS) entry which is preliminary data.</text>
</comment>
<sequence length="262" mass="28336">MTGPIVLVHGNPETDAVWDLLLGALDRLDVFRLSPPGFGSPLPSGFDSSMDRYRDWLIARLEAFAQPVHLVGHDWGGLHALNVAMTRPDLLRSWVSDAAGVYDSDYRWHPLAQIWQAPGAGEEWVNAAFAAPLPQRIIAMRELLGADTAAASPTVARVARIAERVAAGQDADMARAVLSLYRSAAQPVMAQAGRGLHSAAARPGLIVDATDDDTTGNMESRARMAEVAGASIARLHGLGHWWMVQDPHRAAQVLNNFWASQK</sequence>
<keyword evidence="2" id="KW-0378">Hydrolase</keyword>